<evidence type="ECO:0000313" key="3">
    <source>
        <dbReference type="Proteomes" id="UP000326979"/>
    </source>
</evidence>
<keyword evidence="3" id="KW-1185">Reference proteome</keyword>
<dbReference type="AlphaFoldDB" id="A0A5N8WE33"/>
<dbReference type="RefSeq" id="WP_152790303.1">
    <property type="nucleotide sequence ID" value="NZ_BAABEQ010000151.1"/>
</dbReference>
<feature type="compositionally biased region" description="Pro residues" evidence="1">
    <location>
        <begin position="9"/>
        <end position="46"/>
    </location>
</feature>
<dbReference type="EMBL" id="VJZE01000448">
    <property type="protein sequence ID" value="MPY45402.1"/>
    <property type="molecule type" value="Genomic_DNA"/>
</dbReference>
<protein>
    <submittedName>
        <fullName evidence="2">Uncharacterized protein</fullName>
    </submittedName>
</protein>
<dbReference type="OrthoDB" id="4290745at2"/>
<evidence type="ECO:0000313" key="2">
    <source>
        <dbReference type="EMBL" id="MPY45402.1"/>
    </source>
</evidence>
<comment type="caution">
    <text evidence="2">The sequence shown here is derived from an EMBL/GenBank/DDBJ whole genome shotgun (WGS) entry which is preliminary data.</text>
</comment>
<accession>A0A5N8WE33</accession>
<evidence type="ECO:0000256" key="1">
    <source>
        <dbReference type="SAM" id="MobiDB-lite"/>
    </source>
</evidence>
<gene>
    <name evidence="2" type="ORF">FNH04_37525</name>
</gene>
<dbReference type="Proteomes" id="UP000326979">
    <property type="component" value="Unassembled WGS sequence"/>
</dbReference>
<reference evidence="2 3" key="1">
    <citation type="submission" date="2019-07" db="EMBL/GenBank/DDBJ databases">
        <title>New species of Amycolatopsis and Streptomyces.</title>
        <authorList>
            <person name="Duangmal K."/>
            <person name="Teo W.F.A."/>
            <person name="Lipun K."/>
        </authorList>
    </citation>
    <scope>NUCLEOTIDE SEQUENCE [LARGE SCALE GENOMIC DNA]</scope>
    <source>
        <strain evidence="2 3">TISTR 2346</strain>
    </source>
</reference>
<proteinExistence type="predicted"/>
<sequence length="158" mass="17222">MQQPDHGQEPPPPPPPPPASPPPGFGPPPQPYAVPQPYAAPQPPAYAAPQPPAYAPYAYPAPGAPAGPEFLAVDRHNSIVVDASGVSFEDHGLSVEFPWPEIRSVHYRPNSNGKGLVVGVVHVDGHFYECVVDAKRRDRLHEWFTQLIPVLQYYRPMG</sequence>
<feature type="region of interest" description="Disordered" evidence="1">
    <location>
        <begin position="1"/>
        <end position="46"/>
    </location>
</feature>
<name>A0A5N8WE33_9ACTN</name>
<organism evidence="2 3">
    <name type="scientific">Streptomyces phyllanthi</name>
    <dbReference type="NCBI Taxonomy" id="1803180"/>
    <lineage>
        <taxon>Bacteria</taxon>
        <taxon>Bacillati</taxon>
        <taxon>Actinomycetota</taxon>
        <taxon>Actinomycetes</taxon>
        <taxon>Kitasatosporales</taxon>
        <taxon>Streptomycetaceae</taxon>
        <taxon>Streptomyces</taxon>
    </lineage>
</organism>